<name>A0AAQ3T8X9_PASNO</name>
<feature type="transmembrane region" description="Helical" evidence="1">
    <location>
        <begin position="20"/>
        <end position="40"/>
    </location>
</feature>
<keyword evidence="1" id="KW-0812">Transmembrane</keyword>
<proteinExistence type="predicted"/>
<gene>
    <name evidence="2" type="ORF">U9M48_017214</name>
</gene>
<evidence type="ECO:0000256" key="1">
    <source>
        <dbReference type="SAM" id="Phobius"/>
    </source>
</evidence>
<dbReference type="AlphaFoldDB" id="A0AAQ3T8X9"/>
<protein>
    <submittedName>
        <fullName evidence="2">Uncharacterized protein</fullName>
    </submittedName>
</protein>
<evidence type="ECO:0000313" key="2">
    <source>
        <dbReference type="EMBL" id="WVZ68255.1"/>
    </source>
</evidence>
<reference evidence="2 3" key="1">
    <citation type="submission" date="2024-02" db="EMBL/GenBank/DDBJ databases">
        <title>High-quality chromosome-scale genome assembly of Pensacola bahiagrass (Paspalum notatum Flugge var. saurae).</title>
        <authorList>
            <person name="Vega J.M."/>
            <person name="Podio M."/>
            <person name="Orjuela J."/>
            <person name="Siena L.A."/>
            <person name="Pessino S.C."/>
            <person name="Combes M.C."/>
            <person name="Mariac C."/>
            <person name="Albertini E."/>
            <person name="Pupilli F."/>
            <person name="Ortiz J.P.A."/>
            <person name="Leblanc O."/>
        </authorList>
    </citation>
    <scope>NUCLEOTIDE SEQUENCE [LARGE SCALE GENOMIC DNA]</scope>
    <source>
        <strain evidence="2">R1</strain>
        <tissue evidence="2">Leaf</tissue>
    </source>
</reference>
<dbReference type="EMBL" id="CP144748">
    <property type="protein sequence ID" value="WVZ68255.1"/>
    <property type="molecule type" value="Genomic_DNA"/>
</dbReference>
<accession>A0AAQ3T8X9</accession>
<evidence type="ECO:0000313" key="3">
    <source>
        <dbReference type="Proteomes" id="UP001341281"/>
    </source>
</evidence>
<keyword evidence="1" id="KW-1133">Transmembrane helix</keyword>
<keyword evidence="1" id="KW-0472">Membrane</keyword>
<sequence length="85" mass="9405">MQRYPSASAATARTATTTAFVLTAGQLVFGHVIFAAVHWVRSWAILQRTDLQDLVMVASQHLARVATDIFSPAHGWRSSLRIECH</sequence>
<keyword evidence="3" id="KW-1185">Reference proteome</keyword>
<organism evidence="2 3">
    <name type="scientific">Paspalum notatum var. saurae</name>
    <dbReference type="NCBI Taxonomy" id="547442"/>
    <lineage>
        <taxon>Eukaryota</taxon>
        <taxon>Viridiplantae</taxon>
        <taxon>Streptophyta</taxon>
        <taxon>Embryophyta</taxon>
        <taxon>Tracheophyta</taxon>
        <taxon>Spermatophyta</taxon>
        <taxon>Magnoliopsida</taxon>
        <taxon>Liliopsida</taxon>
        <taxon>Poales</taxon>
        <taxon>Poaceae</taxon>
        <taxon>PACMAD clade</taxon>
        <taxon>Panicoideae</taxon>
        <taxon>Andropogonodae</taxon>
        <taxon>Paspaleae</taxon>
        <taxon>Paspalinae</taxon>
        <taxon>Paspalum</taxon>
    </lineage>
</organism>
<dbReference type="Proteomes" id="UP001341281">
    <property type="component" value="Chromosome 04"/>
</dbReference>